<feature type="domain" description="Phosphogluconate dehydrogenase (decarboxylating) C-terminal" evidence="2">
    <location>
        <begin position="125"/>
        <end position="277"/>
    </location>
</feature>
<dbReference type="AlphaFoldDB" id="A0A9D2ECR3"/>
<evidence type="ECO:0000259" key="2">
    <source>
        <dbReference type="Pfam" id="PF16896"/>
    </source>
</evidence>
<feature type="domain" description="Semialdehyde dehydrogenase NAD-binding" evidence="1">
    <location>
        <begin position="4"/>
        <end position="79"/>
    </location>
</feature>
<dbReference type="Gene3D" id="3.40.50.720">
    <property type="entry name" value="NAD(P)-binding Rossmann-like Domain"/>
    <property type="match status" value="1"/>
</dbReference>
<dbReference type="InterPro" id="IPR000534">
    <property type="entry name" value="Semialdehyde_DH_NAD-bd"/>
</dbReference>
<dbReference type="InterPro" id="IPR037161">
    <property type="entry name" value="Semialdehyde_DH-like_C"/>
</dbReference>
<protein>
    <submittedName>
        <fullName evidence="3">NAD(P)-binding domain-containing protein</fullName>
    </submittedName>
</protein>
<comment type="caution">
    <text evidence="3">The sequence shown here is derived from an EMBL/GenBank/DDBJ whole genome shotgun (WGS) entry which is preliminary data.</text>
</comment>
<evidence type="ECO:0000313" key="3">
    <source>
        <dbReference type="EMBL" id="HIZ35279.1"/>
    </source>
</evidence>
<accession>A0A9D2ECR3</accession>
<gene>
    <name evidence="3" type="ORF">H9815_05840</name>
</gene>
<dbReference type="Pfam" id="PF01118">
    <property type="entry name" value="Semialdhyde_dh"/>
    <property type="match status" value="1"/>
</dbReference>
<dbReference type="SUPFAM" id="SSF51735">
    <property type="entry name" value="NAD(P)-binding Rossmann-fold domains"/>
    <property type="match status" value="1"/>
</dbReference>
<dbReference type="EMBL" id="DXBY01000095">
    <property type="protein sequence ID" value="HIZ35279.1"/>
    <property type="molecule type" value="Genomic_DNA"/>
</dbReference>
<evidence type="ECO:0000259" key="1">
    <source>
        <dbReference type="Pfam" id="PF01118"/>
    </source>
</evidence>
<dbReference type="InterPro" id="IPR031663">
    <property type="entry name" value="PGDH_C"/>
</dbReference>
<evidence type="ECO:0000313" key="4">
    <source>
        <dbReference type="Proteomes" id="UP000824037"/>
    </source>
</evidence>
<reference evidence="3" key="2">
    <citation type="submission" date="2021-04" db="EMBL/GenBank/DDBJ databases">
        <authorList>
            <person name="Gilroy R."/>
        </authorList>
    </citation>
    <scope>NUCLEOTIDE SEQUENCE</scope>
    <source>
        <strain evidence="3">ChiGjej4B4-7305</strain>
    </source>
</reference>
<dbReference type="Gene3D" id="1.10.3640.10">
    <property type="entry name" value="Semialdehyde dehydrogenase-like, C-terminal"/>
    <property type="match status" value="1"/>
</dbReference>
<dbReference type="GO" id="GO:0016620">
    <property type="term" value="F:oxidoreductase activity, acting on the aldehyde or oxo group of donors, NAD or NADP as acceptor"/>
    <property type="evidence" value="ECO:0007669"/>
    <property type="project" value="InterPro"/>
</dbReference>
<dbReference type="InterPro" id="IPR036291">
    <property type="entry name" value="NAD(P)-bd_dom_sf"/>
</dbReference>
<organism evidence="3 4">
    <name type="scientific">Candidatus Ruania gallistercoris</name>
    <dbReference type="NCBI Taxonomy" id="2838746"/>
    <lineage>
        <taxon>Bacteria</taxon>
        <taxon>Bacillati</taxon>
        <taxon>Actinomycetota</taxon>
        <taxon>Actinomycetes</taxon>
        <taxon>Micrococcales</taxon>
        <taxon>Ruaniaceae</taxon>
        <taxon>Ruania</taxon>
    </lineage>
</organism>
<dbReference type="Proteomes" id="UP000824037">
    <property type="component" value="Unassembled WGS sequence"/>
</dbReference>
<sequence>MMDVAILGAGGNMGRRITRGLHGNPNYRLHLIERSDHGRTLIEEAGGQISAAEDGLAAADVVVFAIPDRISRQVAAEVLPTLRAGTSILFLDPAVIASGRVAEVPELNCFVVHPTHPPLYSLLGEDDGEARRDYWGGGLARQSLVFAKAWGSEKAAAEVEKLAQDMFAPVTDCHRITVHQMAMLEPALTETLTNGCIALIKEGMDRVIAQGVPENATRDFLMGHLQIGIAIIFDQLDWRLSEGAALALEQSKEQLFRDDWHAIFDEENLQASLRAITGGA</sequence>
<name>A0A9D2ECR3_9MICO</name>
<proteinExistence type="predicted"/>
<dbReference type="Pfam" id="PF16896">
    <property type="entry name" value="PGDH_C"/>
    <property type="match status" value="1"/>
</dbReference>
<reference evidence="3" key="1">
    <citation type="journal article" date="2021" name="PeerJ">
        <title>Extensive microbial diversity within the chicken gut microbiome revealed by metagenomics and culture.</title>
        <authorList>
            <person name="Gilroy R."/>
            <person name="Ravi A."/>
            <person name="Getino M."/>
            <person name="Pursley I."/>
            <person name="Horton D.L."/>
            <person name="Alikhan N.F."/>
            <person name="Baker D."/>
            <person name="Gharbi K."/>
            <person name="Hall N."/>
            <person name="Watson M."/>
            <person name="Adriaenssens E.M."/>
            <person name="Foster-Nyarko E."/>
            <person name="Jarju S."/>
            <person name="Secka A."/>
            <person name="Antonio M."/>
            <person name="Oren A."/>
            <person name="Chaudhuri R.R."/>
            <person name="La Ragione R."/>
            <person name="Hildebrand F."/>
            <person name="Pallen M.J."/>
        </authorList>
    </citation>
    <scope>NUCLEOTIDE SEQUENCE</scope>
    <source>
        <strain evidence="3">ChiGjej4B4-7305</strain>
    </source>
</reference>
<dbReference type="GO" id="GO:0051287">
    <property type="term" value="F:NAD binding"/>
    <property type="evidence" value="ECO:0007669"/>
    <property type="project" value="InterPro"/>
</dbReference>